<evidence type="ECO:0000313" key="3">
    <source>
        <dbReference type="Proteomes" id="UP000822476"/>
    </source>
</evidence>
<gene>
    <name evidence="2" type="ORF">EG68_11343</name>
</gene>
<dbReference type="AlphaFoldDB" id="A0A8S9YHK5"/>
<keyword evidence="1" id="KW-0812">Transmembrane</keyword>
<reference evidence="2" key="1">
    <citation type="submission" date="2019-07" db="EMBL/GenBank/DDBJ databases">
        <title>Annotation for the trematode Paragonimus miyazaki's.</title>
        <authorList>
            <person name="Choi Y.-J."/>
        </authorList>
    </citation>
    <scope>NUCLEOTIDE SEQUENCE</scope>
    <source>
        <strain evidence="2">Japan</strain>
    </source>
</reference>
<organism evidence="2 3">
    <name type="scientific">Paragonimus skrjabini miyazakii</name>
    <dbReference type="NCBI Taxonomy" id="59628"/>
    <lineage>
        <taxon>Eukaryota</taxon>
        <taxon>Metazoa</taxon>
        <taxon>Spiralia</taxon>
        <taxon>Lophotrochozoa</taxon>
        <taxon>Platyhelminthes</taxon>
        <taxon>Trematoda</taxon>
        <taxon>Digenea</taxon>
        <taxon>Plagiorchiida</taxon>
        <taxon>Troglotremata</taxon>
        <taxon>Troglotrematidae</taxon>
        <taxon>Paragonimus</taxon>
    </lineage>
</organism>
<accession>A0A8S9YHK5</accession>
<keyword evidence="3" id="KW-1185">Reference proteome</keyword>
<keyword evidence="1" id="KW-1133">Transmembrane helix</keyword>
<protein>
    <submittedName>
        <fullName evidence="2">Uncharacterized protein</fullName>
    </submittedName>
</protein>
<keyword evidence="1" id="KW-0472">Membrane</keyword>
<name>A0A8S9YHK5_9TREM</name>
<feature type="transmembrane region" description="Helical" evidence="1">
    <location>
        <begin position="12"/>
        <end position="36"/>
    </location>
</feature>
<dbReference type="OrthoDB" id="28186at2759"/>
<dbReference type="Proteomes" id="UP000822476">
    <property type="component" value="Unassembled WGS sequence"/>
</dbReference>
<comment type="caution">
    <text evidence="2">The sequence shown here is derived from an EMBL/GenBank/DDBJ whole genome shotgun (WGS) entry which is preliminary data.</text>
</comment>
<sequence>MRLYHMTRCHFGLLFTGFTAVFCISLIVGLTGPSVLLHQTTLASLLPNKPLDFRTGPFVLNPPPFSVFNQELWLSAFVKRATFNALS</sequence>
<proteinExistence type="predicted"/>
<dbReference type="EMBL" id="JTDE01005460">
    <property type="protein sequence ID" value="KAF7249484.1"/>
    <property type="molecule type" value="Genomic_DNA"/>
</dbReference>
<evidence type="ECO:0000256" key="1">
    <source>
        <dbReference type="SAM" id="Phobius"/>
    </source>
</evidence>
<evidence type="ECO:0000313" key="2">
    <source>
        <dbReference type="EMBL" id="KAF7249484.1"/>
    </source>
</evidence>